<keyword evidence="1" id="KW-0472">Membrane</keyword>
<comment type="caution">
    <text evidence="2">The sequence shown here is derived from an EMBL/GenBank/DDBJ whole genome shotgun (WGS) entry which is preliminary data.</text>
</comment>
<feature type="transmembrane region" description="Helical" evidence="1">
    <location>
        <begin position="35"/>
        <end position="56"/>
    </location>
</feature>
<dbReference type="InterPro" id="IPR025618">
    <property type="entry name" value="YtpI"/>
</dbReference>
<feature type="transmembrane region" description="Helical" evidence="1">
    <location>
        <begin position="62"/>
        <end position="81"/>
    </location>
</feature>
<feature type="transmembrane region" description="Helical" evidence="1">
    <location>
        <begin position="6"/>
        <end position="23"/>
    </location>
</feature>
<evidence type="ECO:0000313" key="3">
    <source>
        <dbReference type="Proteomes" id="UP000237797"/>
    </source>
</evidence>
<protein>
    <submittedName>
        <fullName evidence="2">YtpI-like protein</fullName>
    </submittedName>
</protein>
<dbReference type="Proteomes" id="UP000237797">
    <property type="component" value="Unassembled WGS sequence"/>
</dbReference>
<dbReference type="EMBL" id="PVNE01000009">
    <property type="protein sequence ID" value="PRX41001.1"/>
    <property type="molecule type" value="Genomic_DNA"/>
</dbReference>
<gene>
    <name evidence="2" type="ORF">CLV97_10952</name>
</gene>
<accession>A0A2T0LFL8</accession>
<proteinExistence type="predicted"/>
<evidence type="ECO:0000313" key="2">
    <source>
        <dbReference type="EMBL" id="PRX41001.1"/>
    </source>
</evidence>
<evidence type="ECO:0000256" key="1">
    <source>
        <dbReference type="SAM" id="Phobius"/>
    </source>
</evidence>
<name>A0A2T0LFL8_9BACL</name>
<dbReference type="Pfam" id="PF14007">
    <property type="entry name" value="YtpI"/>
    <property type="match status" value="1"/>
</dbReference>
<dbReference type="AlphaFoldDB" id="A0A2T0LFL8"/>
<keyword evidence="1" id="KW-0812">Transmembrane</keyword>
<dbReference type="OrthoDB" id="2990512at2"/>
<dbReference type="RefSeq" id="WP_106344880.1">
    <property type="nucleotide sequence ID" value="NZ_PVNE01000009.1"/>
</dbReference>
<reference evidence="2 3" key="1">
    <citation type="submission" date="2018-03" db="EMBL/GenBank/DDBJ databases">
        <title>Genomic Encyclopedia of Archaeal and Bacterial Type Strains, Phase II (KMG-II): from individual species to whole genera.</title>
        <authorList>
            <person name="Goeker M."/>
        </authorList>
    </citation>
    <scope>NUCLEOTIDE SEQUENCE [LARGE SCALE GENOMIC DNA]</scope>
    <source>
        <strain evidence="2 3">DSM 44946</strain>
    </source>
</reference>
<keyword evidence="1" id="KW-1133">Transmembrane helix</keyword>
<keyword evidence="3" id="KW-1185">Reference proteome</keyword>
<sequence>MISLVLFIVVIIATIFFFANSYATRRTEGVKRKQYQAKTNISMGILFVAIGASQLLLPVQHWFRALLITFIFAVGLINLFYGIRNWRKFRTAAEEK</sequence>
<organism evidence="2 3">
    <name type="scientific">Planifilum fimeticola</name>
    <dbReference type="NCBI Taxonomy" id="201975"/>
    <lineage>
        <taxon>Bacteria</taxon>
        <taxon>Bacillati</taxon>
        <taxon>Bacillota</taxon>
        <taxon>Bacilli</taxon>
        <taxon>Bacillales</taxon>
        <taxon>Thermoactinomycetaceae</taxon>
        <taxon>Planifilum</taxon>
    </lineage>
</organism>